<feature type="domain" description="Malonyl-CoA:ACP transacylase (MAT)" evidence="6">
    <location>
        <begin position="7"/>
        <end position="302"/>
    </location>
</feature>
<dbReference type="SUPFAM" id="SSF52151">
    <property type="entry name" value="FabD/lysophospholipase-like"/>
    <property type="match status" value="1"/>
</dbReference>
<keyword evidence="2 4" id="KW-0012">Acyltransferase</keyword>
<dbReference type="EC" id="2.3.1.39" evidence="4"/>
<dbReference type="GO" id="GO:0005829">
    <property type="term" value="C:cytosol"/>
    <property type="evidence" value="ECO:0007669"/>
    <property type="project" value="TreeGrafter"/>
</dbReference>
<dbReference type="Gene3D" id="3.40.366.10">
    <property type="entry name" value="Malonyl-Coenzyme A Acyl Carrier Protein, domain 2"/>
    <property type="match status" value="1"/>
</dbReference>
<evidence type="ECO:0000256" key="5">
    <source>
        <dbReference type="PIRSR" id="PIRSR000446-1"/>
    </source>
</evidence>
<evidence type="ECO:0000259" key="6">
    <source>
        <dbReference type="SMART" id="SM00827"/>
    </source>
</evidence>
<dbReference type="GO" id="GO:0006633">
    <property type="term" value="P:fatty acid biosynthetic process"/>
    <property type="evidence" value="ECO:0007669"/>
    <property type="project" value="TreeGrafter"/>
</dbReference>
<proteinExistence type="inferred from homology"/>
<accession>A0A0B7MBL2</accession>
<evidence type="ECO:0000256" key="4">
    <source>
        <dbReference type="PIRNR" id="PIRNR000446"/>
    </source>
</evidence>
<dbReference type="NCBIfam" id="TIGR00128">
    <property type="entry name" value="fabD"/>
    <property type="match status" value="1"/>
</dbReference>
<dbReference type="InterPro" id="IPR014043">
    <property type="entry name" value="Acyl_transferase_dom"/>
</dbReference>
<comment type="similarity">
    <text evidence="4">Belongs to the fabD family.</text>
</comment>
<dbReference type="InterPro" id="IPR004410">
    <property type="entry name" value="Malonyl_CoA-ACP_transAc_FabD"/>
</dbReference>
<sequence>MSKIAVVFPGQGSQYPGMGKELAECFPRADQVYRTADKVLGFSLSTVCFEGPQKELDKTEITQAAVLTTSLAIFTVLKDKGLIPLIAAGLSLGEYSALVACGALRFEDALRLVIKRGQIMQKAVPAGQGMMAAVMGAEAATVEQVCDEASSCGIVEIANYNCPGQVVISGERQGVLIAGELLKSRGARMVPLAVSVPSHSRLMKKAAEIFRKELEKISWSEPDIPVVSNVKAQDIQRSDLPQILVEQLYRTVKWEQTTAFMSERADYFIEVGPGKVLSGLIRKTAKNKVLGSVQDLASLERIFKGIKGGL</sequence>
<dbReference type="EMBL" id="CDRZ01000039">
    <property type="protein sequence ID" value="CEO87894.1"/>
    <property type="molecule type" value="Genomic_DNA"/>
</dbReference>
<organism evidence="7 8">
    <name type="scientific">Syntrophaceticus schinkii</name>
    <dbReference type="NCBI Taxonomy" id="499207"/>
    <lineage>
        <taxon>Bacteria</taxon>
        <taxon>Bacillati</taxon>
        <taxon>Bacillota</taxon>
        <taxon>Clostridia</taxon>
        <taxon>Thermoanaerobacterales</taxon>
        <taxon>Thermoanaerobacterales Family III. Incertae Sedis</taxon>
        <taxon>Syntrophaceticus</taxon>
    </lineage>
</organism>
<name>A0A0B7MBL2_9FIRM</name>
<evidence type="ECO:0000313" key="7">
    <source>
        <dbReference type="EMBL" id="CEO87894.1"/>
    </source>
</evidence>
<dbReference type="InterPro" id="IPR016035">
    <property type="entry name" value="Acyl_Trfase/lysoPLipase"/>
</dbReference>
<dbReference type="InterPro" id="IPR024925">
    <property type="entry name" value="Malonyl_CoA-ACP_transAc"/>
</dbReference>
<protein>
    <recommendedName>
        <fullName evidence="4">Malonyl CoA-acyl carrier protein transacylase</fullName>
        <ecNumber evidence="4">2.3.1.39</ecNumber>
    </recommendedName>
</protein>
<dbReference type="PANTHER" id="PTHR42681:SF1">
    <property type="entry name" value="MALONYL-COA-ACYL CARRIER PROTEIN TRANSACYLASE, MITOCHONDRIAL"/>
    <property type="match status" value="1"/>
</dbReference>
<dbReference type="InterPro" id="IPR050858">
    <property type="entry name" value="Mal-CoA-ACP_Trans/PKS_FabD"/>
</dbReference>
<dbReference type="OrthoDB" id="9805460at2"/>
<keyword evidence="1 4" id="KW-0808">Transferase</keyword>
<dbReference type="PIRSF" id="PIRSF000446">
    <property type="entry name" value="Mct"/>
    <property type="match status" value="1"/>
</dbReference>
<keyword evidence="8" id="KW-1185">Reference proteome</keyword>
<dbReference type="PANTHER" id="PTHR42681">
    <property type="entry name" value="MALONYL-COA-ACYL CARRIER PROTEIN TRANSACYLASE, MITOCHONDRIAL"/>
    <property type="match status" value="1"/>
</dbReference>
<feature type="active site" evidence="5">
    <location>
        <position position="199"/>
    </location>
</feature>
<evidence type="ECO:0000256" key="1">
    <source>
        <dbReference type="ARBA" id="ARBA00022679"/>
    </source>
</evidence>
<dbReference type="SMART" id="SM00827">
    <property type="entry name" value="PKS_AT"/>
    <property type="match status" value="1"/>
</dbReference>
<dbReference type="Pfam" id="PF00698">
    <property type="entry name" value="Acyl_transf_1"/>
    <property type="match status" value="1"/>
</dbReference>
<dbReference type="AlphaFoldDB" id="A0A0B7MBL2"/>
<evidence type="ECO:0000256" key="2">
    <source>
        <dbReference type="ARBA" id="ARBA00023315"/>
    </source>
</evidence>
<dbReference type="GO" id="GO:0004314">
    <property type="term" value="F:[acyl-carrier-protein] S-malonyltransferase activity"/>
    <property type="evidence" value="ECO:0007669"/>
    <property type="project" value="UniProtKB-EC"/>
</dbReference>
<evidence type="ECO:0000313" key="8">
    <source>
        <dbReference type="Proteomes" id="UP000046155"/>
    </source>
</evidence>
<dbReference type="Gene3D" id="3.30.70.250">
    <property type="entry name" value="Malonyl-CoA ACP transacylase, ACP-binding"/>
    <property type="match status" value="1"/>
</dbReference>
<reference evidence="8" key="1">
    <citation type="submission" date="2015-01" db="EMBL/GenBank/DDBJ databases">
        <authorList>
            <person name="Manzoor Shahid"/>
            <person name="Zubair Saima"/>
        </authorList>
    </citation>
    <scope>NUCLEOTIDE SEQUENCE [LARGE SCALE GENOMIC DNA]</scope>
    <source>
        <strain evidence="8">Sp3</strain>
    </source>
</reference>
<dbReference type="FunFam" id="3.30.70.250:FF:000001">
    <property type="entry name" value="Malonyl CoA-acyl carrier protein transacylase"/>
    <property type="match status" value="1"/>
</dbReference>
<feature type="active site" evidence="5">
    <location>
        <position position="91"/>
    </location>
</feature>
<dbReference type="SUPFAM" id="SSF55048">
    <property type="entry name" value="Probable ACP-binding domain of malonyl-CoA ACP transacylase"/>
    <property type="match status" value="1"/>
</dbReference>
<dbReference type="InterPro" id="IPR016036">
    <property type="entry name" value="Malonyl_transacylase_ACP-bd"/>
</dbReference>
<evidence type="ECO:0000256" key="3">
    <source>
        <dbReference type="ARBA" id="ARBA00048462"/>
    </source>
</evidence>
<gene>
    <name evidence="7" type="primary">fabD</name>
    <name evidence="7" type="ORF">SSCH_1330014</name>
</gene>
<dbReference type="InterPro" id="IPR001227">
    <property type="entry name" value="Ac_transferase_dom_sf"/>
</dbReference>
<dbReference type="Proteomes" id="UP000046155">
    <property type="component" value="Unassembled WGS sequence"/>
</dbReference>
<dbReference type="RefSeq" id="WP_044664172.1">
    <property type="nucleotide sequence ID" value="NZ_CDRZ01000039.1"/>
</dbReference>
<comment type="catalytic activity">
    <reaction evidence="3 4">
        <text>holo-[ACP] + malonyl-CoA = malonyl-[ACP] + CoA</text>
        <dbReference type="Rhea" id="RHEA:41792"/>
        <dbReference type="Rhea" id="RHEA-COMP:9623"/>
        <dbReference type="Rhea" id="RHEA-COMP:9685"/>
        <dbReference type="ChEBI" id="CHEBI:57287"/>
        <dbReference type="ChEBI" id="CHEBI:57384"/>
        <dbReference type="ChEBI" id="CHEBI:64479"/>
        <dbReference type="ChEBI" id="CHEBI:78449"/>
        <dbReference type="EC" id="2.3.1.39"/>
    </reaction>
</comment>